<gene>
    <name evidence="2" type="ORF">B7Y86_02585</name>
</gene>
<dbReference type="EMBL" id="NCEQ01000002">
    <property type="protein sequence ID" value="OYX58592.1"/>
    <property type="molecule type" value="Genomic_DNA"/>
</dbReference>
<reference evidence="2 3" key="1">
    <citation type="submission" date="2017-03" db="EMBL/GenBank/DDBJ databases">
        <title>Lifting the veil on microbial sulfur biogeochemistry in mining wastewaters.</title>
        <authorList>
            <person name="Kantor R.S."/>
            <person name="Colenbrander Nelson T."/>
            <person name="Marshall S."/>
            <person name="Bennett D."/>
            <person name="Apte S."/>
            <person name="Camacho D."/>
            <person name="Thomas B.C."/>
            <person name="Warren L.A."/>
            <person name="Banfield J.F."/>
        </authorList>
    </citation>
    <scope>NUCLEOTIDE SEQUENCE [LARGE SCALE GENOMIC DNA]</scope>
    <source>
        <strain evidence="2">32-68-21</strain>
    </source>
</reference>
<keyword evidence="1" id="KW-0732">Signal</keyword>
<dbReference type="Proteomes" id="UP000216147">
    <property type="component" value="Unassembled WGS sequence"/>
</dbReference>
<accession>A0A258HQE7</accession>
<protein>
    <recommendedName>
        <fullName evidence="4">Lipoprotein</fullName>
    </recommendedName>
</protein>
<organism evidence="2 3">
    <name type="scientific">Brevundimonas subvibrioides</name>
    <dbReference type="NCBI Taxonomy" id="74313"/>
    <lineage>
        <taxon>Bacteria</taxon>
        <taxon>Pseudomonadati</taxon>
        <taxon>Pseudomonadota</taxon>
        <taxon>Alphaproteobacteria</taxon>
        <taxon>Caulobacterales</taxon>
        <taxon>Caulobacteraceae</taxon>
        <taxon>Brevundimonas</taxon>
    </lineage>
</organism>
<name>A0A258HQE7_9CAUL</name>
<proteinExistence type="predicted"/>
<evidence type="ECO:0000256" key="1">
    <source>
        <dbReference type="SAM" id="SignalP"/>
    </source>
</evidence>
<evidence type="ECO:0000313" key="3">
    <source>
        <dbReference type="Proteomes" id="UP000216147"/>
    </source>
</evidence>
<sequence length="127" mass="12781">MTILRAAAVAAAVLALGACQQQAARAPAVPATPVAEVVSGATGADQAVACMAYLALKQGALEALTPPGDVTAVRAAMNDWEGLALTSMTQDEVTQYFASSFAVEDDASPGKIEVTSAWCLANKPAAS</sequence>
<dbReference type="AlphaFoldDB" id="A0A258HQE7"/>
<feature type="chain" id="PRO_5013237440" description="Lipoprotein" evidence="1">
    <location>
        <begin position="24"/>
        <end position="127"/>
    </location>
</feature>
<comment type="caution">
    <text evidence="2">The sequence shown here is derived from an EMBL/GenBank/DDBJ whole genome shotgun (WGS) entry which is preliminary data.</text>
</comment>
<feature type="signal peptide" evidence="1">
    <location>
        <begin position="1"/>
        <end position="23"/>
    </location>
</feature>
<dbReference type="PROSITE" id="PS51257">
    <property type="entry name" value="PROKAR_LIPOPROTEIN"/>
    <property type="match status" value="1"/>
</dbReference>
<evidence type="ECO:0000313" key="2">
    <source>
        <dbReference type="EMBL" id="OYX58592.1"/>
    </source>
</evidence>
<evidence type="ECO:0008006" key="4">
    <source>
        <dbReference type="Google" id="ProtNLM"/>
    </source>
</evidence>